<dbReference type="InterPro" id="IPR003675">
    <property type="entry name" value="Rce1/LyrA-like_dom"/>
</dbReference>
<name>A0ABV5MMQ0_9ACTN</name>
<accession>A0ABV5MMQ0</accession>
<feature type="transmembrane region" description="Helical" evidence="1">
    <location>
        <begin position="48"/>
        <end position="67"/>
    </location>
</feature>
<proteinExistence type="predicted"/>
<dbReference type="RefSeq" id="WP_380030930.1">
    <property type="nucleotide sequence ID" value="NZ_JBHMCA010000070.1"/>
</dbReference>
<comment type="caution">
    <text evidence="3">The sequence shown here is derived from an EMBL/GenBank/DDBJ whole genome shotgun (WGS) entry which is preliminary data.</text>
</comment>
<reference evidence="3 4" key="1">
    <citation type="submission" date="2024-09" db="EMBL/GenBank/DDBJ databases">
        <authorList>
            <person name="Sun Q."/>
            <person name="Mori K."/>
        </authorList>
    </citation>
    <scope>NUCLEOTIDE SEQUENCE [LARGE SCALE GENOMIC DNA]</scope>
    <source>
        <strain evidence="3 4">JCM 3307</strain>
    </source>
</reference>
<evidence type="ECO:0000313" key="4">
    <source>
        <dbReference type="Proteomes" id="UP001589608"/>
    </source>
</evidence>
<feature type="transmembrane region" description="Helical" evidence="1">
    <location>
        <begin position="110"/>
        <end position="131"/>
    </location>
</feature>
<organism evidence="3 4">
    <name type="scientific">Dactylosporangium vinaceum</name>
    <dbReference type="NCBI Taxonomy" id="53362"/>
    <lineage>
        <taxon>Bacteria</taxon>
        <taxon>Bacillati</taxon>
        <taxon>Actinomycetota</taxon>
        <taxon>Actinomycetes</taxon>
        <taxon>Micromonosporales</taxon>
        <taxon>Micromonosporaceae</taxon>
        <taxon>Dactylosporangium</taxon>
    </lineage>
</organism>
<evidence type="ECO:0000256" key="1">
    <source>
        <dbReference type="SAM" id="Phobius"/>
    </source>
</evidence>
<feature type="domain" description="CAAX prenyl protease 2/Lysostaphin resistance protein A-like" evidence="2">
    <location>
        <begin position="153"/>
        <end position="237"/>
    </location>
</feature>
<keyword evidence="4" id="KW-1185">Reference proteome</keyword>
<feature type="transmembrane region" description="Helical" evidence="1">
    <location>
        <begin position="190"/>
        <end position="217"/>
    </location>
</feature>
<evidence type="ECO:0000259" key="2">
    <source>
        <dbReference type="Pfam" id="PF02517"/>
    </source>
</evidence>
<feature type="transmembrane region" description="Helical" evidence="1">
    <location>
        <begin position="73"/>
        <end position="98"/>
    </location>
</feature>
<dbReference type="EMBL" id="JBHMCA010000070">
    <property type="protein sequence ID" value="MFB9450116.1"/>
    <property type="molecule type" value="Genomic_DNA"/>
</dbReference>
<feature type="non-terminal residue" evidence="3">
    <location>
        <position position="1"/>
    </location>
</feature>
<dbReference type="Pfam" id="PF02517">
    <property type="entry name" value="Rce1-like"/>
    <property type="match status" value="1"/>
</dbReference>
<keyword evidence="1" id="KW-0812">Transmembrane</keyword>
<protein>
    <submittedName>
        <fullName evidence="3">Lysostaphin resistance A-like protein</fullName>
    </submittedName>
</protein>
<sequence>AAQCPHGGAGACGGGGVKHLRDLARAAFVDPVPRNHEQTSAAVRRRRVVVVVTLAVGAVLLGWSLTIRPGDPLFYLTTVAVAATWLAGSLLSGPLHLGRILYRDRLRRPILTPIATGLLVGGVFVLGALVVQHIPPLRAYAGEVLDHARYGAIVPITATTLLNGLAEEVFFRGALFAAIGRTHPVLISTIVYALATVATANPMLVFAAAVLGAVLGLQRRASGGILAPILTHVTWSTVMLFALPPLLGS</sequence>
<dbReference type="Proteomes" id="UP001589608">
    <property type="component" value="Unassembled WGS sequence"/>
</dbReference>
<keyword evidence="1" id="KW-0472">Membrane</keyword>
<keyword evidence="1" id="KW-1133">Transmembrane helix</keyword>
<evidence type="ECO:0000313" key="3">
    <source>
        <dbReference type="EMBL" id="MFB9450116.1"/>
    </source>
</evidence>
<feature type="transmembrane region" description="Helical" evidence="1">
    <location>
        <begin position="229"/>
        <end position="247"/>
    </location>
</feature>
<gene>
    <name evidence="3" type="ORF">ACFFTR_44155</name>
</gene>